<gene>
    <name evidence="1" type="ORF">Tco_1078759</name>
</gene>
<dbReference type="EMBL" id="BQNB010019873">
    <property type="protein sequence ID" value="GJT89914.1"/>
    <property type="molecule type" value="Genomic_DNA"/>
</dbReference>
<proteinExistence type="predicted"/>
<organism evidence="1 2">
    <name type="scientific">Tanacetum coccineum</name>
    <dbReference type="NCBI Taxonomy" id="301880"/>
    <lineage>
        <taxon>Eukaryota</taxon>
        <taxon>Viridiplantae</taxon>
        <taxon>Streptophyta</taxon>
        <taxon>Embryophyta</taxon>
        <taxon>Tracheophyta</taxon>
        <taxon>Spermatophyta</taxon>
        <taxon>Magnoliopsida</taxon>
        <taxon>eudicotyledons</taxon>
        <taxon>Gunneridae</taxon>
        <taxon>Pentapetalae</taxon>
        <taxon>asterids</taxon>
        <taxon>campanulids</taxon>
        <taxon>Asterales</taxon>
        <taxon>Asteraceae</taxon>
        <taxon>Asteroideae</taxon>
        <taxon>Anthemideae</taxon>
        <taxon>Anthemidinae</taxon>
        <taxon>Tanacetum</taxon>
    </lineage>
</organism>
<accession>A0ABQ5HQT7</accession>
<keyword evidence="2" id="KW-1185">Reference proteome</keyword>
<evidence type="ECO:0000313" key="2">
    <source>
        <dbReference type="Proteomes" id="UP001151760"/>
    </source>
</evidence>
<reference evidence="1" key="1">
    <citation type="journal article" date="2022" name="Int. J. Mol. Sci.">
        <title>Draft Genome of Tanacetum Coccineum: Genomic Comparison of Closely Related Tanacetum-Family Plants.</title>
        <authorList>
            <person name="Yamashiro T."/>
            <person name="Shiraishi A."/>
            <person name="Nakayama K."/>
            <person name="Satake H."/>
        </authorList>
    </citation>
    <scope>NUCLEOTIDE SEQUENCE</scope>
</reference>
<name>A0ABQ5HQT7_9ASTR</name>
<evidence type="ECO:0000313" key="1">
    <source>
        <dbReference type="EMBL" id="GJT89914.1"/>
    </source>
</evidence>
<comment type="caution">
    <text evidence="1">The sequence shown here is derived from an EMBL/GenBank/DDBJ whole genome shotgun (WGS) entry which is preliminary data.</text>
</comment>
<protein>
    <submittedName>
        <fullName evidence="1">Uncharacterized protein</fullName>
    </submittedName>
</protein>
<dbReference type="Proteomes" id="UP001151760">
    <property type="component" value="Unassembled WGS sequence"/>
</dbReference>
<reference evidence="1" key="2">
    <citation type="submission" date="2022-01" db="EMBL/GenBank/DDBJ databases">
        <authorList>
            <person name="Yamashiro T."/>
            <person name="Shiraishi A."/>
            <person name="Satake H."/>
            <person name="Nakayama K."/>
        </authorList>
    </citation>
    <scope>NUCLEOTIDE SEQUENCE</scope>
</reference>
<sequence length="229" mass="27130">MIYTTLCYKFCLKHEKKQEEDKSVPVIMAVDQYAQFIAMSCVGKYEMFCFTSRRFTRWDKRLLYVKRNKEISLEKFHYQFESSEFEPLDSFERVNEIDVRSEASSWQNIEEEVVPKVDDVSLVDEVFYGAFGRDREEDVVMGEGVVVTSSSLEMLTKSFLGVTSSSLHQMRVWLLFNIYHSFDHKAQSPSHEVRRMQERDSSERRKDLFNAHNFKEIVWLEFLMISAEA</sequence>